<name>A0A653B5U4_ECTOL</name>
<evidence type="ECO:0000313" key="1">
    <source>
        <dbReference type="EMBL" id="VDN64013.1"/>
    </source>
</evidence>
<dbReference type="EMBL" id="LR130779">
    <property type="protein sequence ID" value="VDN64013.1"/>
    <property type="molecule type" value="Genomic_DNA"/>
</dbReference>
<sequence length="156" mass="17608">MNNKKPRGSLVGLKENREALKVKNTEAMLKVVEKLGKEKPDALWSYKDVWSGAGLKSNVALNSPWNSHVRDAIDAHNSSIREASELEVFASTQKKTLRVINGELRKQVEVMRKERDQALSKIAIYEAETDFYKRKCEGLLRVNERLRSSPGGLSVV</sequence>
<dbReference type="AlphaFoldDB" id="A0A653B5U4"/>
<organism evidence="1">
    <name type="scientific">Ectopseudomonas oleovorans</name>
    <name type="common">Pseudomonas oleovorans</name>
    <dbReference type="NCBI Taxonomy" id="301"/>
    <lineage>
        <taxon>Bacteria</taxon>
        <taxon>Pseudomonadati</taxon>
        <taxon>Pseudomonadota</taxon>
        <taxon>Gammaproteobacteria</taxon>
        <taxon>Pseudomonadales</taxon>
        <taxon>Pseudomonadaceae</taxon>
        <taxon>Ectopseudomonas</taxon>
    </lineage>
</organism>
<accession>A0A653B5U4</accession>
<reference evidence="1" key="1">
    <citation type="submission" date="2018-11" db="EMBL/GenBank/DDBJ databases">
        <authorList>
            <consortium name="Genoscope - CEA"/>
            <person name="William W."/>
        </authorList>
    </citation>
    <scope>NUCLEOTIDE SEQUENCE [LARGE SCALE GENOMIC DNA]</scope>
    <source>
        <strain evidence="1">T9AD</strain>
    </source>
</reference>
<gene>
    <name evidence="1" type="ORF">POT9AD_3038</name>
</gene>
<proteinExistence type="predicted"/>
<protein>
    <submittedName>
        <fullName evidence="1">Uncharacterized protein</fullName>
    </submittedName>
</protein>